<evidence type="ECO:0000313" key="1">
    <source>
        <dbReference type="EMBL" id="KAI6090142.1"/>
    </source>
</evidence>
<name>A0ACC0DBV7_9PEZI</name>
<dbReference type="Proteomes" id="UP001497680">
    <property type="component" value="Unassembled WGS sequence"/>
</dbReference>
<organism evidence="1 2">
    <name type="scientific">Hypoxylon rubiginosum</name>
    <dbReference type="NCBI Taxonomy" id="110542"/>
    <lineage>
        <taxon>Eukaryota</taxon>
        <taxon>Fungi</taxon>
        <taxon>Dikarya</taxon>
        <taxon>Ascomycota</taxon>
        <taxon>Pezizomycotina</taxon>
        <taxon>Sordariomycetes</taxon>
        <taxon>Xylariomycetidae</taxon>
        <taxon>Xylariales</taxon>
        <taxon>Hypoxylaceae</taxon>
        <taxon>Hypoxylon</taxon>
    </lineage>
</organism>
<proteinExistence type="predicted"/>
<reference evidence="1 2" key="1">
    <citation type="journal article" date="2022" name="New Phytol.">
        <title>Ecological generalism drives hyperdiversity of secondary metabolite gene clusters in xylarialean endophytes.</title>
        <authorList>
            <person name="Franco M.E.E."/>
            <person name="Wisecaver J.H."/>
            <person name="Arnold A.E."/>
            <person name="Ju Y.M."/>
            <person name="Slot J.C."/>
            <person name="Ahrendt S."/>
            <person name="Moore L.P."/>
            <person name="Eastman K.E."/>
            <person name="Scott K."/>
            <person name="Konkel Z."/>
            <person name="Mondo S.J."/>
            <person name="Kuo A."/>
            <person name="Hayes R.D."/>
            <person name="Haridas S."/>
            <person name="Andreopoulos B."/>
            <person name="Riley R."/>
            <person name="LaButti K."/>
            <person name="Pangilinan J."/>
            <person name="Lipzen A."/>
            <person name="Amirebrahimi M."/>
            <person name="Yan J."/>
            <person name="Adam C."/>
            <person name="Keymanesh K."/>
            <person name="Ng V."/>
            <person name="Louie K."/>
            <person name="Northen T."/>
            <person name="Drula E."/>
            <person name="Henrissat B."/>
            <person name="Hsieh H.M."/>
            <person name="Youens-Clark K."/>
            <person name="Lutzoni F."/>
            <person name="Miadlikowska J."/>
            <person name="Eastwood D.C."/>
            <person name="Hamelin R.C."/>
            <person name="Grigoriev I.V."/>
            <person name="U'Ren J.M."/>
        </authorList>
    </citation>
    <scope>NUCLEOTIDE SEQUENCE [LARGE SCALE GENOMIC DNA]</scope>
    <source>
        <strain evidence="1 2">ER1909</strain>
    </source>
</reference>
<dbReference type="EMBL" id="MU394292">
    <property type="protein sequence ID" value="KAI6090142.1"/>
    <property type="molecule type" value="Genomic_DNA"/>
</dbReference>
<comment type="caution">
    <text evidence="1">The sequence shown here is derived from an EMBL/GenBank/DDBJ whole genome shotgun (WGS) entry which is preliminary data.</text>
</comment>
<protein>
    <submittedName>
        <fullName evidence="1">Uncharacterized protein</fullName>
    </submittedName>
</protein>
<gene>
    <name evidence="1" type="ORF">F4821DRAFT_36833</name>
</gene>
<sequence>MKGQQPSDAPAEKKPAGGERSVKELWAEAARAFEEICGESLQRGDVKGFDDVQKKIEGVSKVSYGIDAEPEAKWEKAKSVGLKSLKYLKMLVGAATQASEFIPIPSSAANIASAALCFVFDIPVAIKGYNDAVDQVFSEVSSALSQFQIYTSMDKVDPLLIQKIHLVMVSFVKLCAHVVKYRQGRKRDRFLRQFGSVFDEDSGLSDEMAEFQRALQQQRDVEGTVTLAVVVETHHDIAILLERSIVFAKTTEETHQLVQETQKDMQSFKDDADRSKSLGKIRDTLNVPATVRLDTNTTQTCTNISDRCLNRTGSWIWEHDAYTAWTAPNKDKETSHVLLLSGPPSSGKTSASALITKRLEEQKGRTYVAHYFFPASTKKNDDEKTPVHSALKYMAFQIARVDATVLKPLSKACDTGPGVFRRSASLETLDTLWGELKIGTPGSNATYYLVFDGIENLPDRQIEILLKFVFGTKLTEESSGRVRVLVSGTDDLFSNRPGGVMTSSALRIQMEENNGPDMRIVVDEALTKRGMLEHSKPGSDQRRARDKIIEKLPKNVNGSYSRLHFGLDDVIRLLSTRTAAQELDRMLDQPMSSHEAAIKNLQRSLTVDEISELNELLKWVLFCNEPMTLESLEAAMFLYSGTESLASLQFIIKNKYSAVLKIEDGFVYGQDGVKDYLQKDKDGLGKSSHSKDHSTISMTITINNVDQEICGHFLWDLAHKAIRDKFKFDFDAASPHNGMHSSSQATISVDEFEATHTIITRAFEYLSKDPMDQTKAVGSYLVGWLPYHLGRLRQLEDEEKGDLTPGEQLDIGENLYKIFKDDQVFLRHKDSFEKTSWFASEEDDVQKWLMDSAVVRRLDKKWRDEVQRPGSPIRGYLKGFVKIVVEGLLRKRSWRAENAFNWIYEFMKLDRKFQPLPEGAQTDEAEPIRSADNIDWDHVSSWCQEFLGLPDSELDSLWYERLAETSFEENCKADTVLSLYQRAIEKENSSWMCHRGLGKTHFDQGQTQEAIIQIELALKEAEREGATPKPEAKDIVELHLLLGQYSYKAGDAQKAAEHSLFACKSEDPAQAKQGQLGYLKAGLGFPDAEATRQLLQGTLASESGDGTLVSILKMIARDTDHDDLIPKMFTVAKGDPNLLKAIVRAMETASAITAPNDSRPVQATEDDLYAEDEARGVLLYDRGVAAYKYKVSPDGTEAVDEALRLWRESNRLLRTVGGQNAFTVRQDATTALAQHYFQSMVDGKHLNHVGALTKLAEADSTVYYNDAVGFLGVVYALHGEKEKARAALSWRISQALQILSDDTPDNDIFGYSLVQKTLEQYQDFENAAIAMFLSGQPDLVLDALAFEAKDITENDGVDKERLFNMITKLAKETIQVTRDNVPDSSQQVQRIEAAKAHVDSLVAKSKSEASNDNSNPAEGSAGQEDEAKLIDAAHNLLNTRLSALQQKHTPKIDTDAMQWFWTCDGRTPDGRHCENRSKVSGEFYHCVYCSNKDFCGDCLSRLRNPDSGAEITACSAKHRWLLVPAACGPMYVGLKAKSVRAPREVRPTEHDESILEVVFDENDGGREVAVEDWKEKLAKEWGMSIEEIKKGMSRQATPEGDKQGEKKSEE</sequence>
<keyword evidence="2" id="KW-1185">Reference proteome</keyword>
<accession>A0ACC0DBV7</accession>
<evidence type="ECO:0000313" key="2">
    <source>
        <dbReference type="Proteomes" id="UP001497680"/>
    </source>
</evidence>